<evidence type="ECO:0000313" key="3">
    <source>
        <dbReference type="Proteomes" id="UP000011087"/>
    </source>
</evidence>
<evidence type="ECO:0000313" key="2">
    <source>
        <dbReference type="EnsemblProtists" id="EKX46258"/>
    </source>
</evidence>
<accession>L1JCI5</accession>
<evidence type="ECO:0000313" key="1">
    <source>
        <dbReference type="EMBL" id="EKX46258.1"/>
    </source>
</evidence>
<organism evidence="1">
    <name type="scientific">Guillardia theta (strain CCMP2712)</name>
    <name type="common">Cryptophyte</name>
    <dbReference type="NCBI Taxonomy" id="905079"/>
    <lineage>
        <taxon>Eukaryota</taxon>
        <taxon>Cryptophyceae</taxon>
        <taxon>Pyrenomonadales</taxon>
        <taxon>Geminigeraceae</taxon>
        <taxon>Guillardia</taxon>
    </lineage>
</organism>
<reference evidence="2" key="3">
    <citation type="submission" date="2015-06" db="UniProtKB">
        <authorList>
            <consortium name="EnsemblProtists"/>
        </authorList>
    </citation>
    <scope>IDENTIFICATION</scope>
</reference>
<protein>
    <submittedName>
        <fullName evidence="1 2">Uncharacterized protein</fullName>
    </submittedName>
</protein>
<dbReference type="Proteomes" id="UP000011087">
    <property type="component" value="Unassembled WGS sequence"/>
</dbReference>
<dbReference type="HOGENOM" id="CLU_2517354_0_0_1"/>
<dbReference type="AlphaFoldDB" id="L1JCI5"/>
<dbReference type="EnsemblProtists" id="EKX46258">
    <property type="protein sequence ID" value="EKX46258"/>
    <property type="gene ID" value="GUITHDRAFT_152438"/>
</dbReference>
<reference evidence="1 3" key="1">
    <citation type="journal article" date="2012" name="Nature">
        <title>Algal genomes reveal evolutionary mosaicism and the fate of nucleomorphs.</title>
        <authorList>
            <consortium name="DOE Joint Genome Institute"/>
            <person name="Curtis B.A."/>
            <person name="Tanifuji G."/>
            <person name="Burki F."/>
            <person name="Gruber A."/>
            <person name="Irimia M."/>
            <person name="Maruyama S."/>
            <person name="Arias M.C."/>
            <person name="Ball S.G."/>
            <person name="Gile G.H."/>
            <person name="Hirakawa Y."/>
            <person name="Hopkins J.F."/>
            <person name="Kuo A."/>
            <person name="Rensing S.A."/>
            <person name="Schmutz J."/>
            <person name="Symeonidi A."/>
            <person name="Elias M."/>
            <person name="Eveleigh R.J."/>
            <person name="Herman E.K."/>
            <person name="Klute M.J."/>
            <person name="Nakayama T."/>
            <person name="Obornik M."/>
            <person name="Reyes-Prieto A."/>
            <person name="Armbrust E.V."/>
            <person name="Aves S.J."/>
            <person name="Beiko R.G."/>
            <person name="Coutinho P."/>
            <person name="Dacks J.B."/>
            <person name="Durnford D.G."/>
            <person name="Fast N.M."/>
            <person name="Green B.R."/>
            <person name="Grisdale C.J."/>
            <person name="Hempel F."/>
            <person name="Henrissat B."/>
            <person name="Hoppner M.P."/>
            <person name="Ishida K."/>
            <person name="Kim E."/>
            <person name="Koreny L."/>
            <person name="Kroth P.G."/>
            <person name="Liu Y."/>
            <person name="Malik S.B."/>
            <person name="Maier U.G."/>
            <person name="McRose D."/>
            <person name="Mock T."/>
            <person name="Neilson J.A."/>
            <person name="Onodera N.T."/>
            <person name="Poole A.M."/>
            <person name="Pritham E.J."/>
            <person name="Richards T.A."/>
            <person name="Rocap G."/>
            <person name="Roy S.W."/>
            <person name="Sarai C."/>
            <person name="Schaack S."/>
            <person name="Shirato S."/>
            <person name="Slamovits C.H."/>
            <person name="Spencer D.F."/>
            <person name="Suzuki S."/>
            <person name="Worden A.Z."/>
            <person name="Zauner S."/>
            <person name="Barry K."/>
            <person name="Bell C."/>
            <person name="Bharti A.K."/>
            <person name="Crow J.A."/>
            <person name="Grimwood J."/>
            <person name="Kramer R."/>
            <person name="Lindquist E."/>
            <person name="Lucas S."/>
            <person name="Salamov A."/>
            <person name="McFadden G.I."/>
            <person name="Lane C.E."/>
            <person name="Keeling P.J."/>
            <person name="Gray M.W."/>
            <person name="Grigoriev I.V."/>
            <person name="Archibald J.M."/>
        </authorList>
    </citation>
    <scope>NUCLEOTIDE SEQUENCE</scope>
    <source>
        <strain evidence="1 3">CCMP2712</strain>
    </source>
</reference>
<dbReference type="PaxDb" id="55529-EKX46258"/>
<dbReference type="RefSeq" id="XP_005833238.1">
    <property type="nucleotide sequence ID" value="XM_005833181.1"/>
</dbReference>
<reference evidence="3" key="2">
    <citation type="submission" date="2012-11" db="EMBL/GenBank/DDBJ databases">
        <authorList>
            <person name="Kuo A."/>
            <person name="Curtis B.A."/>
            <person name="Tanifuji G."/>
            <person name="Burki F."/>
            <person name="Gruber A."/>
            <person name="Irimia M."/>
            <person name="Maruyama S."/>
            <person name="Arias M.C."/>
            <person name="Ball S.G."/>
            <person name="Gile G.H."/>
            <person name="Hirakawa Y."/>
            <person name="Hopkins J.F."/>
            <person name="Rensing S.A."/>
            <person name="Schmutz J."/>
            <person name="Symeonidi A."/>
            <person name="Elias M."/>
            <person name="Eveleigh R.J."/>
            <person name="Herman E.K."/>
            <person name="Klute M.J."/>
            <person name="Nakayama T."/>
            <person name="Obornik M."/>
            <person name="Reyes-Prieto A."/>
            <person name="Armbrust E.V."/>
            <person name="Aves S.J."/>
            <person name="Beiko R.G."/>
            <person name="Coutinho P."/>
            <person name="Dacks J.B."/>
            <person name="Durnford D.G."/>
            <person name="Fast N.M."/>
            <person name="Green B.R."/>
            <person name="Grisdale C."/>
            <person name="Hempe F."/>
            <person name="Henrissat B."/>
            <person name="Hoppner M.P."/>
            <person name="Ishida K.-I."/>
            <person name="Kim E."/>
            <person name="Koreny L."/>
            <person name="Kroth P.G."/>
            <person name="Liu Y."/>
            <person name="Malik S.-B."/>
            <person name="Maier U.G."/>
            <person name="McRose D."/>
            <person name="Mock T."/>
            <person name="Neilson J.A."/>
            <person name="Onodera N.T."/>
            <person name="Poole A.M."/>
            <person name="Pritham E.J."/>
            <person name="Richards T.A."/>
            <person name="Rocap G."/>
            <person name="Roy S.W."/>
            <person name="Sarai C."/>
            <person name="Schaack S."/>
            <person name="Shirato S."/>
            <person name="Slamovits C.H."/>
            <person name="Spencer D.F."/>
            <person name="Suzuki S."/>
            <person name="Worden A.Z."/>
            <person name="Zauner S."/>
            <person name="Barry K."/>
            <person name="Bell C."/>
            <person name="Bharti A.K."/>
            <person name="Crow J.A."/>
            <person name="Grimwood J."/>
            <person name="Kramer R."/>
            <person name="Lindquist E."/>
            <person name="Lucas S."/>
            <person name="Salamov A."/>
            <person name="McFadden G.I."/>
            <person name="Lane C.E."/>
            <person name="Keeling P.J."/>
            <person name="Gray M.W."/>
            <person name="Grigoriev I.V."/>
            <person name="Archibald J.M."/>
        </authorList>
    </citation>
    <scope>NUCLEOTIDE SEQUENCE</scope>
    <source>
        <strain evidence="3">CCMP2712</strain>
    </source>
</reference>
<name>L1JCI5_GUITC</name>
<sequence>MAGLSAALRRFSSIASRVESLGVASKTEQAAAMAKKSRRTVQTEKTSPGTLRVGCPECVKEKGEHDCEQIVTWDELFKVDLFYRK</sequence>
<dbReference type="KEGG" id="gtt:GUITHDRAFT_152438"/>
<proteinExistence type="predicted"/>
<dbReference type="EMBL" id="JH992995">
    <property type="protein sequence ID" value="EKX46258.1"/>
    <property type="molecule type" value="Genomic_DNA"/>
</dbReference>
<gene>
    <name evidence="1" type="ORF">GUITHDRAFT_152438</name>
</gene>
<keyword evidence="3" id="KW-1185">Reference proteome</keyword>
<dbReference type="GeneID" id="17302974"/>